<keyword evidence="1" id="KW-0812">Transmembrane</keyword>
<dbReference type="AlphaFoldDB" id="B8CZ97"/>
<sequence>MLPTGRSSGFTLVEVLLIVVIISFSLLLIIPSFDKYLKTVNLKTGESRIVFILTSARKTAIASGFPQKIEIHKSKLIYPTPTGEKVVFSRGIKNIDYNGKRKDIMFYPDGTSSGGKLEILFDNNVKVVLKISPVTGQLKPVMSHGS</sequence>
<dbReference type="KEGG" id="hor:Hore_18670"/>
<dbReference type="Proteomes" id="UP000000719">
    <property type="component" value="Chromosome"/>
</dbReference>
<dbReference type="EMBL" id="CP001098">
    <property type="protein sequence ID" value="ACL70616.1"/>
    <property type="molecule type" value="Genomic_DNA"/>
</dbReference>
<dbReference type="PROSITE" id="PS00409">
    <property type="entry name" value="PROKAR_NTER_METHYL"/>
    <property type="match status" value="1"/>
</dbReference>
<proteinExistence type="predicted"/>
<name>B8CZ97_HALOH</name>
<accession>B8CZ97</accession>
<evidence type="ECO:0000256" key="1">
    <source>
        <dbReference type="SAM" id="Phobius"/>
    </source>
</evidence>
<keyword evidence="3" id="KW-1185">Reference proteome</keyword>
<gene>
    <name evidence="2" type="ordered locus">Hore_18670</name>
</gene>
<dbReference type="STRING" id="373903.Hore_18670"/>
<keyword evidence="1" id="KW-1133">Transmembrane helix</keyword>
<feature type="transmembrane region" description="Helical" evidence="1">
    <location>
        <begin position="12"/>
        <end position="33"/>
    </location>
</feature>
<dbReference type="eggNOG" id="COG4970">
    <property type="taxonomic scope" value="Bacteria"/>
</dbReference>
<protein>
    <submittedName>
        <fullName evidence="2">Prepilin-type N-terminal cleavage/methylation domain protein</fullName>
    </submittedName>
</protein>
<dbReference type="SUPFAM" id="SSF54523">
    <property type="entry name" value="Pili subunits"/>
    <property type="match status" value="1"/>
</dbReference>
<evidence type="ECO:0000313" key="2">
    <source>
        <dbReference type="EMBL" id="ACL70616.1"/>
    </source>
</evidence>
<dbReference type="RefSeq" id="WP_015923585.1">
    <property type="nucleotide sequence ID" value="NC_011899.1"/>
</dbReference>
<organism evidence="2 3">
    <name type="scientific">Halothermothrix orenii (strain H 168 / OCM 544 / DSM 9562)</name>
    <dbReference type="NCBI Taxonomy" id="373903"/>
    <lineage>
        <taxon>Bacteria</taxon>
        <taxon>Bacillati</taxon>
        <taxon>Bacillota</taxon>
        <taxon>Clostridia</taxon>
        <taxon>Halanaerobiales</taxon>
        <taxon>Halothermotrichaceae</taxon>
        <taxon>Halothermothrix</taxon>
    </lineage>
</organism>
<dbReference type="InterPro" id="IPR012902">
    <property type="entry name" value="N_methyl_site"/>
</dbReference>
<dbReference type="HOGENOM" id="CLU_1774840_0_0_9"/>
<evidence type="ECO:0000313" key="3">
    <source>
        <dbReference type="Proteomes" id="UP000000719"/>
    </source>
</evidence>
<dbReference type="InterPro" id="IPR045584">
    <property type="entry name" value="Pilin-like"/>
</dbReference>
<reference evidence="2 3" key="1">
    <citation type="journal article" date="2009" name="PLoS ONE">
        <title>Genome analysis of the anaerobic thermohalophilic bacterium Halothermothrix orenii.</title>
        <authorList>
            <person name="Mavromatis K."/>
            <person name="Ivanova N."/>
            <person name="Anderson I."/>
            <person name="Lykidis A."/>
            <person name="Hooper S.D."/>
            <person name="Sun H."/>
            <person name="Kunin V."/>
            <person name="Lapidus A."/>
            <person name="Hugenholtz P."/>
            <person name="Patel B."/>
            <person name="Kyrpides N.C."/>
        </authorList>
    </citation>
    <scope>NUCLEOTIDE SEQUENCE [LARGE SCALE GENOMIC DNA]</scope>
    <source>
        <strain evidence="3">H 168 / OCM 544 / DSM 9562</strain>
    </source>
</reference>
<dbReference type="OrthoDB" id="8481584at2"/>
<keyword evidence="1" id="KW-0472">Membrane</keyword>